<dbReference type="RefSeq" id="WP_013046885.1">
    <property type="nucleotide sequence ID" value="NC_014010.1"/>
</dbReference>
<dbReference type="eggNOG" id="COG0006">
    <property type="taxonomic scope" value="Bacteria"/>
</dbReference>
<keyword evidence="3" id="KW-0378">Hydrolase</keyword>
<dbReference type="Proteomes" id="UP000007460">
    <property type="component" value="Chromosome"/>
</dbReference>
<dbReference type="PANTHER" id="PTHR46112">
    <property type="entry name" value="AMINOPEPTIDASE"/>
    <property type="match status" value="1"/>
</dbReference>
<dbReference type="HOGENOM" id="CLU_017266_3_1_5"/>
<dbReference type="InterPro" id="IPR036005">
    <property type="entry name" value="Creatinase/aminopeptidase-like"/>
</dbReference>
<dbReference type="InterPro" id="IPR000587">
    <property type="entry name" value="Creatinase_N"/>
</dbReference>
<evidence type="ECO:0000259" key="1">
    <source>
        <dbReference type="Pfam" id="PF00557"/>
    </source>
</evidence>
<dbReference type="GO" id="GO:0102009">
    <property type="term" value="F:proline dipeptidase activity"/>
    <property type="evidence" value="ECO:0007669"/>
    <property type="project" value="UniProtKB-EC"/>
</dbReference>
<accession>D5BN65</accession>
<feature type="domain" description="Peptidase M24" evidence="1">
    <location>
        <begin position="166"/>
        <end position="374"/>
    </location>
</feature>
<dbReference type="AlphaFoldDB" id="D5BN65"/>
<keyword evidence="4" id="KW-1185">Reference proteome</keyword>
<dbReference type="Gene3D" id="3.40.350.10">
    <property type="entry name" value="Creatinase/prolidase N-terminal domain"/>
    <property type="match status" value="1"/>
</dbReference>
<dbReference type="InterPro" id="IPR029149">
    <property type="entry name" value="Creatin/AminoP/Spt16_N"/>
</dbReference>
<evidence type="ECO:0000259" key="2">
    <source>
        <dbReference type="Pfam" id="PF01321"/>
    </source>
</evidence>
<dbReference type="SUPFAM" id="SSF53092">
    <property type="entry name" value="Creatinase/prolidase N-terminal domain"/>
    <property type="match status" value="1"/>
</dbReference>
<dbReference type="Gene3D" id="3.90.230.10">
    <property type="entry name" value="Creatinase/methionine aminopeptidase superfamily"/>
    <property type="match status" value="1"/>
</dbReference>
<evidence type="ECO:0000313" key="3">
    <source>
        <dbReference type="EMBL" id="ADE40258.1"/>
    </source>
</evidence>
<feature type="domain" description="Creatinase N-terminal" evidence="2">
    <location>
        <begin position="13"/>
        <end position="157"/>
    </location>
</feature>
<proteinExistence type="predicted"/>
<dbReference type="InterPro" id="IPR000994">
    <property type="entry name" value="Pept_M24"/>
</dbReference>
<name>D5BN65_PUNMI</name>
<sequence length="391" mass="42954">MAPAFSKAEYNNRIDRVREAMQARDIEVLVIGDPSNMNWLTGFDSWSFYTPQMVVLDLVNGPFLMTRLMDAKAASFTTYLPESQIIGYPEHMVQQPDMHPSDHVAGWLRDAGHGTARIGYESDSYYFSPRSLHALQTGLPDAKWVDADLLVNWVRAIKSDAELAFMYQAAQIADIAMQVAWDGAKVGVRQCDLMADITAAQIKGTAEFGGDMPALHPLILAGEAATAAHPMWTDAKLEAGQTIAFELGACRKRYNVGLARTVHLGADKPAALIDTAKAVEEGMDAVMSSLQADAVAGDVHAAWQNVLDRYGLEKKSRIGYSIGVAYAPDWGEHTISFRPAEPTIVPENAVVHIILGMWMDGWGMELSETLHVREKDCVRLSAFPQHVHVVS</sequence>
<dbReference type="STRING" id="488538.SAR116_2015"/>
<dbReference type="PANTHER" id="PTHR46112:SF2">
    <property type="entry name" value="XAA-PRO AMINOPEPTIDASE P-RELATED"/>
    <property type="match status" value="1"/>
</dbReference>
<organism evidence="3 4">
    <name type="scientific">Puniceispirillum marinum (strain IMCC1322)</name>
    <dbReference type="NCBI Taxonomy" id="488538"/>
    <lineage>
        <taxon>Bacteria</taxon>
        <taxon>Pseudomonadati</taxon>
        <taxon>Pseudomonadota</taxon>
        <taxon>Alphaproteobacteria</taxon>
        <taxon>Candidatus Puniceispirillales</taxon>
        <taxon>Candidatus Puniceispirillaceae</taxon>
        <taxon>Candidatus Puniceispirillum</taxon>
    </lineage>
</organism>
<dbReference type="KEGG" id="apb:SAR116_2015"/>
<dbReference type="OrthoDB" id="8286321at2"/>
<evidence type="ECO:0000313" key="4">
    <source>
        <dbReference type="Proteomes" id="UP000007460"/>
    </source>
</evidence>
<gene>
    <name evidence="3" type="ordered locus">SAR116_2015</name>
</gene>
<dbReference type="Pfam" id="PF01321">
    <property type="entry name" value="Creatinase_N"/>
    <property type="match status" value="1"/>
</dbReference>
<keyword evidence="3" id="KW-0224">Dipeptidase</keyword>
<keyword evidence="3" id="KW-0645">Protease</keyword>
<dbReference type="EMBL" id="CP001751">
    <property type="protein sequence ID" value="ADE40258.1"/>
    <property type="molecule type" value="Genomic_DNA"/>
</dbReference>
<reference evidence="3 4" key="1">
    <citation type="journal article" date="2010" name="J. Bacteriol.">
        <title>Complete genome sequence of "Candidatus Puniceispirillum marinum" IMCC1322, a representative of the SAR116 clade in the Alphaproteobacteria.</title>
        <authorList>
            <person name="Oh H.M."/>
            <person name="Kwon K.K."/>
            <person name="Kang I."/>
            <person name="Kang S.G."/>
            <person name="Lee J.H."/>
            <person name="Kim S.J."/>
            <person name="Cho J.C."/>
        </authorList>
    </citation>
    <scope>NUCLEOTIDE SEQUENCE [LARGE SCALE GENOMIC DNA]</scope>
    <source>
        <strain evidence="3 4">IMCC1322</strain>
    </source>
</reference>
<dbReference type="CDD" id="cd01066">
    <property type="entry name" value="APP_MetAP"/>
    <property type="match status" value="1"/>
</dbReference>
<dbReference type="SUPFAM" id="SSF55920">
    <property type="entry name" value="Creatinase/aminopeptidase"/>
    <property type="match status" value="1"/>
</dbReference>
<dbReference type="InterPro" id="IPR050659">
    <property type="entry name" value="Peptidase_M24B"/>
</dbReference>
<dbReference type="EC" id="3.4.13.9" evidence="3"/>
<protein>
    <submittedName>
        <fullName evidence="3">Peptidase M24</fullName>
        <ecNumber evidence="3">3.4.13.9</ecNumber>
    </submittedName>
</protein>
<dbReference type="Pfam" id="PF00557">
    <property type="entry name" value="Peptidase_M24"/>
    <property type="match status" value="1"/>
</dbReference>